<evidence type="ECO:0000256" key="9">
    <source>
        <dbReference type="ARBA" id="ARBA00022763"/>
    </source>
</evidence>
<evidence type="ECO:0000256" key="4">
    <source>
        <dbReference type="ARBA" id="ARBA00009439"/>
    </source>
</evidence>
<dbReference type="GO" id="GO:0003691">
    <property type="term" value="F:double-stranded telomeric DNA binding"/>
    <property type="evidence" value="ECO:0007669"/>
    <property type="project" value="TreeGrafter"/>
</dbReference>
<evidence type="ECO:0000259" key="20">
    <source>
        <dbReference type="Pfam" id="PF13476"/>
    </source>
</evidence>
<feature type="coiled-coil region" evidence="19">
    <location>
        <begin position="473"/>
        <end position="530"/>
    </location>
</feature>
<proteinExistence type="inferred from homology"/>
<sequence length="1306" mass="149187">MSSLYKLSIKGIRAFEPETEETIQFGFPLTLICGQNGCGKTTVIECLKYATTGDLPPNSKGGAFVHDPSLSGRSTVTGQIKLAFRNVNGKSMITTRSVQLSKKQGRGGAASLTFKTLEGQLALIDKGEKVSISTKNAELDGQTPIYLGASRAILDYVIFCHQDESLWPMSEASLLKKRFDDIFEASKFTKVLDNLKSIKKEMATDIKLIEQSVRHLKIDKDRAQKVQDKLKAMNESVDRFNEEILDLNIKIEKKEKEADNLFASNQEFQRTLSDYENLVIKRKSLEEQIERMKSNLTILSDSDEELMHKQQNFSNITAEKKDKIEELQMEQDELNEELKSKTNEYNELIRIDGSLKSKKAQYDKNLGEISTIIQNNSTAFDVQLSDDISSNITTFKKAIERKHKKVLGDQKKLLTENKSKESEKQSLVQEMLNSLSREEQHREYISNDLTAANLKLNSLRRQLESRDNDESELDSKKLELETTSKKLDEKKNSNEIKDLDLKIDEGNYEISKLEFELDELAKKLSMSNKQSDLRSKITYLQDSLSSRKESVNKLIASIGGDYEKLVGTKLDGDSTDIQLNDKIRSLEEKFEEKQSKVISLKGEVETNKSLMEASKKSKEVNLSKMQDLKANITKVIEEDEISTYEEVVEDLEESYGNVMEDVSTSEVTKQFNITAVSIAEKNQHCLLCKRSFEGDSLQKFINELKQSVDEKKIKEINDQAQEIKQELDGVKAINTDILNYRECVGQAAEIGKRIQDLELQLGSLSVDLQKEVSELETIKSSLDQAILLRKPLTELMRLNAEISDLRKQIADLSDELNDFGSAILSISELQGLQQEKNNKIKEARQDVTKFTESKYVVQREIQRLESKVKDVQLQISNLEKSLSEVTNIKNSILEIERSSEKNQGKMESIDASVKELEIEKEKRIKSLHEAQEKIRKSELEMETEVESISQLFNSYTSLHEVITDFETTGVSALEENNTRMEEVSNILEDLNKRIQVIVQDIKALEKEVFDASAIERNIIVNIDYRVQLNKLDETDFQLNSMDIENAQTKKEEYQEMSKRLRQEISDLTSRHAGKTGEVKQIRDQIKGLQKELETEYKNVNQTYHEEWIKLQTNMLVSNDIQNYSKALDNAIMKYHSLKMEDINRILGELWSQTYKGSDISTIAIKSDVNLQAKGNRSYNYRVVMVKNASELDMRGRCSAGQKVLASILIRLALAECFGANCGMIALDEPTTNLDSENSEALAEALNHIIEYRKEQSNFQLIVITHDEKFLTHIKGDRFTDHFYRIQRDESNKSRIYSLPIGRIQEA</sequence>
<feature type="domain" description="Rad50/SbcC-type AAA" evidence="20">
    <location>
        <begin position="6"/>
        <end position="235"/>
    </location>
</feature>
<dbReference type="GO" id="GO:0030870">
    <property type="term" value="C:Mre11 complex"/>
    <property type="evidence" value="ECO:0007669"/>
    <property type="project" value="InterPro"/>
</dbReference>
<dbReference type="Pfam" id="PF13558">
    <property type="entry name" value="SbcC_Walker_B"/>
    <property type="match status" value="1"/>
</dbReference>
<dbReference type="GeneID" id="73469104"/>
<keyword evidence="12" id="KW-0067">ATP-binding</keyword>
<protein>
    <recommendedName>
        <fullName evidence="5">DNA repair protein RAD50</fullName>
    </recommendedName>
</protein>
<keyword evidence="14 19" id="KW-0175">Coiled coil</keyword>
<evidence type="ECO:0000256" key="13">
    <source>
        <dbReference type="ARBA" id="ARBA00022842"/>
    </source>
</evidence>
<dbReference type="PANTHER" id="PTHR18867">
    <property type="entry name" value="RAD50"/>
    <property type="match status" value="1"/>
</dbReference>
<reference evidence="21 22" key="1">
    <citation type="journal article" date="2021" name="DNA Res.">
        <title>Genome analysis of Candida subhashii reveals its hybrid nature and dual mitochondrial genome conformations.</title>
        <authorList>
            <person name="Mixao V."/>
            <person name="Hegedusova E."/>
            <person name="Saus E."/>
            <person name="Pryszcz L.P."/>
            <person name="Cillingova A."/>
            <person name="Nosek J."/>
            <person name="Gabaldon T."/>
        </authorList>
    </citation>
    <scope>NUCLEOTIDE SEQUENCE [LARGE SCALE GENOMIC DNA]</scope>
    <source>
        <strain evidence="21 22">CBS 10753</strain>
    </source>
</reference>
<evidence type="ECO:0000256" key="11">
    <source>
        <dbReference type="ARBA" id="ARBA00022833"/>
    </source>
</evidence>
<comment type="cofactor">
    <cofactor evidence="1">
        <name>Zn(2+)</name>
        <dbReference type="ChEBI" id="CHEBI:29105"/>
    </cofactor>
</comment>
<dbReference type="GO" id="GO:0016887">
    <property type="term" value="F:ATP hydrolysis activity"/>
    <property type="evidence" value="ECO:0007669"/>
    <property type="project" value="InterPro"/>
</dbReference>
<evidence type="ECO:0000256" key="12">
    <source>
        <dbReference type="ARBA" id="ARBA00022840"/>
    </source>
</evidence>
<dbReference type="FunFam" id="3.40.50.300:FF:001195">
    <property type="entry name" value="DNA repair protein rad50"/>
    <property type="match status" value="1"/>
</dbReference>
<dbReference type="GO" id="GO:0007004">
    <property type="term" value="P:telomere maintenance via telomerase"/>
    <property type="evidence" value="ECO:0007669"/>
    <property type="project" value="TreeGrafter"/>
</dbReference>
<dbReference type="GO" id="GO:0007127">
    <property type="term" value="P:meiosis I"/>
    <property type="evidence" value="ECO:0007669"/>
    <property type="project" value="UniProtKB-ARBA"/>
</dbReference>
<dbReference type="Proteomes" id="UP000694255">
    <property type="component" value="Unassembled WGS sequence"/>
</dbReference>
<dbReference type="GO" id="GO:0000794">
    <property type="term" value="C:condensed nuclear chromosome"/>
    <property type="evidence" value="ECO:0007669"/>
    <property type="project" value="TreeGrafter"/>
</dbReference>
<dbReference type="GO" id="GO:0043047">
    <property type="term" value="F:single-stranded telomeric DNA binding"/>
    <property type="evidence" value="ECO:0007669"/>
    <property type="project" value="TreeGrafter"/>
</dbReference>
<accession>A0A8J5QXT0</accession>
<keyword evidence="10" id="KW-0378">Hydrolase</keyword>
<keyword evidence="8" id="KW-0547">Nucleotide-binding</keyword>
<dbReference type="FunFam" id="3.40.50.300:FF:000593">
    <property type="entry name" value="DNA repair protein RAD50"/>
    <property type="match status" value="1"/>
</dbReference>
<dbReference type="GO" id="GO:0000722">
    <property type="term" value="P:telomere maintenance via recombination"/>
    <property type="evidence" value="ECO:0007669"/>
    <property type="project" value="TreeGrafter"/>
</dbReference>
<dbReference type="InterPro" id="IPR004584">
    <property type="entry name" value="Rad50_eukaryotes"/>
</dbReference>
<evidence type="ECO:0000256" key="18">
    <source>
        <dbReference type="ARBA" id="ARBA00049360"/>
    </source>
</evidence>
<keyword evidence="22" id="KW-1185">Reference proteome</keyword>
<keyword evidence="7" id="KW-0479">Metal-binding</keyword>
<evidence type="ECO:0000256" key="17">
    <source>
        <dbReference type="ARBA" id="ARBA00023254"/>
    </source>
</evidence>
<evidence type="ECO:0000256" key="1">
    <source>
        <dbReference type="ARBA" id="ARBA00001947"/>
    </source>
</evidence>
<keyword evidence="15" id="KW-0234">DNA repair</keyword>
<comment type="catalytic activity">
    <reaction evidence="18">
        <text>ATP + H2O = ADP + phosphate + H(+)</text>
        <dbReference type="Rhea" id="RHEA:13065"/>
        <dbReference type="ChEBI" id="CHEBI:15377"/>
        <dbReference type="ChEBI" id="CHEBI:15378"/>
        <dbReference type="ChEBI" id="CHEBI:30616"/>
        <dbReference type="ChEBI" id="CHEBI:43474"/>
        <dbReference type="ChEBI" id="CHEBI:456216"/>
    </reaction>
</comment>
<evidence type="ECO:0000256" key="14">
    <source>
        <dbReference type="ARBA" id="ARBA00023054"/>
    </source>
</evidence>
<feature type="coiled-coil region" evidence="19">
    <location>
        <begin position="223"/>
        <end position="351"/>
    </location>
</feature>
<evidence type="ECO:0000256" key="3">
    <source>
        <dbReference type="ARBA" id="ARBA00004286"/>
    </source>
</evidence>
<evidence type="ECO:0000313" key="21">
    <source>
        <dbReference type="EMBL" id="KAG7664165.1"/>
    </source>
</evidence>
<feature type="coiled-coil region" evidence="19">
    <location>
        <begin position="706"/>
        <end position="733"/>
    </location>
</feature>
<evidence type="ECO:0000256" key="2">
    <source>
        <dbReference type="ARBA" id="ARBA00004123"/>
    </source>
</evidence>
<dbReference type="Pfam" id="PF13476">
    <property type="entry name" value="AAA_23"/>
    <property type="match status" value="1"/>
</dbReference>
<evidence type="ECO:0000256" key="10">
    <source>
        <dbReference type="ARBA" id="ARBA00022801"/>
    </source>
</evidence>
<name>A0A8J5QXT0_9ASCO</name>
<dbReference type="GO" id="GO:0006303">
    <property type="term" value="P:double-strand break repair via nonhomologous end joining"/>
    <property type="evidence" value="ECO:0007669"/>
    <property type="project" value="UniProtKB-ARBA"/>
</dbReference>
<keyword evidence="11" id="KW-0862">Zinc</keyword>
<evidence type="ECO:0000256" key="5">
    <source>
        <dbReference type="ARBA" id="ARBA00017893"/>
    </source>
</evidence>
<dbReference type="PANTHER" id="PTHR18867:SF12">
    <property type="entry name" value="DNA REPAIR PROTEIN RAD50"/>
    <property type="match status" value="1"/>
</dbReference>
<dbReference type="GO" id="GO:0051880">
    <property type="term" value="F:G-quadruplex DNA binding"/>
    <property type="evidence" value="ECO:0007669"/>
    <property type="project" value="TreeGrafter"/>
</dbReference>
<dbReference type="EMBL" id="JAGSYN010000105">
    <property type="protein sequence ID" value="KAG7664165.1"/>
    <property type="molecule type" value="Genomic_DNA"/>
</dbReference>
<dbReference type="GO" id="GO:0070192">
    <property type="term" value="P:chromosome organization involved in meiotic cell cycle"/>
    <property type="evidence" value="ECO:0007669"/>
    <property type="project" value="TreeGrafter"/>
</dbReference>
<feature type="coiled-coil region" evidence="19">
    <location>
        <begin position="913"/>
        <end position="1007"/>
    </location>
</feature>
<feature type="coiled-coil region" evidence="19">
    <location>
        <begin position="795"/>
        <end position="888"/>
    </location>
</feature>
<comment type="similarity">
    <text evidence="4">Belongs to the SMC family. RAD50 subfamily.</text>
</comment>
<evidence type="ECO:0000256" key="19">
    <source>
        <dbReference type="SAM" id="Coils"/>
    </source>
</evidence>
<dbReference type="OrthoDB" id="18797at2759"/>
<gene>
    <name evidence="21" type="ORF">J8A68_002303</name>
</gene>
<evidence type="ECO:0000256" key="7">
    <source>
        <dbReference type="ARBA" id="ARBA00022723"/>
    </source>
</evidence>
<keyword evidence="17" id="KW-0469">Meiosis</keyword>
<keyword evidence="9" id="KW-0227">DNA damage</keyword>
<organism evidence="21 22">
    <name type="scientific">[Candida] subhashii</name>
    <dbReference type="NCBI Taxonomy" id="561895"/>
    <lineage>
        <taxon>Eukaryota</taxon>
        <taxon>Fungi</taxon>
        <taxon>Dikarya</taxon>
        <taxon>Ascomycota</taxon>
        <taxon>Saccharomycotina</taxon>
        <taxon>Pichiomycetes</taxon>
        <taxon>Debaryomycetaceae</taxon>
        <taxon>Spathaspora</taxon>
    </lineage>
</organism>
<evidence type="ECO:0000256" key="6">
    <source>
        <dbReference type="ARBA" id="ARBA00022454"/>
    </source>
</evidence>
<keyword evidence="6" id="KW-0158">Chromosome</keyword>
<feature type="coiled-coil region" evidence="19">
    <location>
        <begin position="576"/>
        <end position="603"/>
    </location>
</feature>
<evidence type="ECO:0000256" key="15">
    <source>
        <dbReference type="ARBA" id="ARBA00023204"/>
    </source>
</evidence>
<evidence type="ECO:0000313" key="22">
    <source>
        <dbReference type="Proteomes" id="UP000694255"/>
    </source>
</evidence>
<keyword evidence="16" id="KW-0539">Nucleus</keyword>
<dbReference type="GO" id="GO:0046872">
    <property type="term" value="F:metal ion binding"/>
    <property type="evidence" value="ECO:0007669"/>
    <property type="project" value="UniProtKB-KW"/>
</dbReference>
<keyword evidence="13" id="KW-0460">Magnesium</keyword>
<dbReference type="RefSeq" id="XP_049264397.1">
    <property type="nucleotide sequence ID" value="XM_049406039.1"/>
</dbReference>
<dbReference type="GO" id="GO:0000725">
    <property type="term" value="P:recombinational repair"/>
    <property type="evidence" value="ECO:0007669"/>
    <property type="project" value="UniProtKB-ARBA"/>
</dbReference>
<feature type="coiled-coil region" evidence="19">
    <location>
        <begin position="1043"/>
        <end position="1102"/>
    </location>
</feature>
<evidence type="ECO:0000256" key="16">
    <source>
        <dbReference type="ARBA" id="ARBA00023242"/>
    </source>
</evidence>
<dbReference type="GO" id="GO:0005524">
    <property type="term" value="F:ATP binding"/>
    <property type="evidence" value="ECO:0007669"/>
    <property type="project" value="UniProtKB-KW"/>
</dbReference>
<comment type="caution">
    <text evidence="21">The sequence shown here is derived from an EMBL/GenBank/DDBJ whole genome shotgun (WGS) entry which is preliminary data.</text>
</comment>
<comment type="subcellular location">
    <subcellularLocation>
        <location evidence="3">Chromosome</location>
    </subcellularLocation>
    <subcellularLocation>
        <location evidence="2">Nucleus</location>
    </subcellularLocation>
</comment>
<dbReference type="InterPro" id="IPR038729">
    <property type="entry name" value="Rad50/SbcC_AAA"/>
</dbReference>
<evidence type="ECO:0000256" key="8">
    <source>
        <dbReference type="ARBA" id="ARBA00022741"/>
    </source>
</evidence>
<dbReference type="NCBIfam" id="TIGR00606">
    <property type="entry name" value="rad50"/>
    <property type="match status" value="1"/>
</dbReference>